<dbReference type="PANTHER" id="PTHR46428:SF1">
    <property type="entry name" value="KELCH DOMAIN-CONTAINING PROTEIN 10"/>
    <property type="match status" value="1"/>
</dbReference>
<protein>
    <recommendedName>
        <fullName evidence="4">Kelch domain-containing protein 10</fullName>
    </recommendedName>
</protein>
<dbReference type="SUPFAM" id="SSF117281">
    <property type="entry name" value="Kelch motif"/>
    <property type="match status" value="1"/>
</dbReference>
<dbReference type="Proteomes" id="UP000887575">
    <property type="component" value="Unassembled WGS sequence"/>
</dbReference>
<reference evidence="6" key="1">
    <citation type="submission" date="2024-02" db="UniProtKB">
        <authorList>
            <consortium name="WormBaseParasite"/>
        </authorList>
    </citation>
    <scope>IDENTIFICATION</scope>
</reference>
<evidence type="ECO:0000256" key="4">
    <source>
        <dbReference type="ARBA" id="ARBA00041041"/>
    </source>
</evidence>
<organism evidence="5 6">
    <name type="scientific">Mesorhabditis belari</name>
    <dbReference type="NCBI Taxonomy" id="2138241"/>
    <lineage>
        <taxon>Eukaryota</taxon>
        <taxon>Metazoa</taxon>
        <taxon>Ecdysozoa</taxon>
        <taxon>Nematoda</taxon>
        <taxon>Chromadorea</taxon>
        <taxon>Rhabditida</taxon>
        <taxon>Rhabditina</taxon>
        <taxon>Rhabditomorpha</taxon>
        <taxon>Rhabditoidea</taxon>
        <taxon>Rhabditidae</taxon>
        <taxon>Mesorhabditinae</taxon>
        <taxon>Mesorhabditis</taxon>
    </lineage>
</organism>
<keyword evidence="2" id="KW-0677">Repeat</keyword>
<dbReference type="Pfam" id="PF24681">
    <property type="entry name" value="Kelch_KLHDC2_KLHL20_DRC7"/>
    <property type="match status" value="1"/>
</dbReference>
<dbReference type="AlphaFoldDB" id="A0AAF3J973"/>
<dbReference type="InterPro" id="IPR052125">
    <property type="entry name" value="KLHDC10"/>
</dbReference>
<dbReference type="SMART" id="SM00612">
    <property type="entry name" value="Kelch"/>
    <property type="match status" value="1"/>
</dbReference>
<dbReference type="Pfam" id="PF01344">
    <property type="entry name" value="Kelch_1"/>
    <property type="match status" value="1"/>
</dbReference>
<accession>A0AAF3J973</accession>
<dbReference type="PANTHER" id="PTHR46428">
    <property type="entry name" value="KELCH DOMAIN-CONTAINING PROTEIN 10"/>
    <property type="match status" value="1"/>
</dbReference>
<evidence type="ECO:0000256" key="2">
    <source>
        <dbReference type="ARBA" id="ARBA00022737"/>
    </source>
</evidence>
<dbReference type="InterPro" id="IPR015915">
    <property type="entry name" value="Kelch-typ_b-propeller"/>
</dbReference>
<keyword evidence="5" id="KW-1185">Reference proteome</keyword>
<dbReference type="WBParaSite" id="MBELARI_LOCUS4386">
    <property type="protein sequence ID" value="MBELARI_LOCUS4386"/>
    <property type="gene ID" value="MBELARI_LOCUS4386"/>
</dbReference>
<dbReference type="GO" id="GO:0032874">
    <property type="term" value="P:positive regulation of stress-activated MAPK cascade"/>
    <property type="evidence" value="ECO:0007669"/>
    <property type="project" value="TreeGrafter"/>
</dbReference>
<proteinExistence type="inferred from homology"/>
<dbReference type="InterPro" id="IPR006652">
    <property type="entry name" value="Kelch_1"/>
</dbReference>
<keyword evidence="1" id="KW-0880">Kelch repeat</keyword>
<sequence>MQRFANLLDRVLGRGRNQEVLSTTFNLNQIRQLPCTDDDPKPHARSGHRIFTDDDYIYVIGGYDVEPSDGGFIFKELWRYNLLTKCWSQVSLLPGQRFPQALASHAIAPVIPLSPYIICYGGSQIPFGETNSNSVFLVSALRNGISSIELNQKSPRLTGIYGHAMCSSQIEDNVFYVVGGTTGHDYFCDVHKLTLAADHSCEWEQLNMGSSRPGRYRLEVAHDEINNRLLLLGGGSPDFAEGFDQITVFNLSTNLFETVTTKPDGDEFPTRRRSHSLVKHGRFLVMAGGCAPAIEHQPFPLVIRGDIWRLDLDTLQWTQLGSLLPPVFFHDATVTSDGMMLIWGGVTSADSSTRTAEGQYMWLAPPTLKTLAAHQLAKHYPGIFCRNVEGPRITNMKEIWNHLSNHVFDVDPSEAAC</sequence>
<evidence type="ECO:0000256" key="1">
    <source>
        <dbReference type="ARBA" id="ARBA00022441"/>
    </source>
</evidence>
<evidence type="ECO:0000256" key="3">
    <source>
        <dbReference type="ARBA" id="ARBA00038487"/>
    </source>
</evidence>
<comment type="similarity">
    <text evidence="3">Belongs to the KLHDC10 family.</text>
</comment>
<dbReference type="Gene3D" id="2.120.10.80">
    <property type="entry name" value="Kelch-type beta propeller"/>
    <property type="match status" value="2"/>
</dbReference>
<name>A0AAF3J973_9BILA</name>
<evidence type="ECO:0000313" key="5">
    <source>
        <dbReference type="Proteomes" id="UP000887575"/>
    </source>
</evidence>
<evidence type="ECO:0000313" key="6">
    <source>
        <dbReference type="WBParaSite" id="MBELARI_LOCUS4386"/>
    </source>
</evidence>